<dbReference type="PANTHER" id="PTHR14066">
    <property type="entry name" value="ATRIAL NATRIURETIC FACTOR PRECURSOR"/>
    <property type="match status" value="1"/>
</dbReference>
<protein>
    <submittedName>
        <fullName evidence="11">Uncharacterized protein</fullName>
    </submittedName>
</protein>
<evidence type="ECO:0000256" key="9">
    <source>
        <dbReference type="SAM" id="MobiDB-lite"/>
    </source>
</evidence>
<dbReference type="GO" id="GO:0005615">
    <property type="term" value="C:extracellular space"/>
    <property type="evidence" value="ECO:0007669"/>
    <property type="project" value="TreeGrafter"/>
</dbReference>
<dbReference type="GO" id="GO:0007218">
    <property type="term" value="P:neuropeptide signaling pathway"/>
    <property type="evidence" value="ECO:0007669"/>
    <property type="project" value="TreeGrafter"/>
</dbReference>
<evidence type="ECO:0000256" key="8">
    <source>
        <dbReference type="RuleBase" id="RU003686"/>
    </source>
</evidence>
<evidence type="ECO:0000313" key="11">
    <source>
        <dbReference type="Ensembl" id="ENSMMOP00000025819.1"/>
    </source>
</evidence>
<feature type="region of interest" description="Disordered" evidence="9">
    <location>
        <begin position="58"/>
        <end position="106"/>
    </location>
</feature>
<evidence type="ECO:0000256" key="3">
    <source>
        <dbReference type="ARBA" id="ARBA00022525"/>
    </source>
</evidence>
<dbReference type="OMA" id="LCQHTLV"/>
<sequence length="156" mass="17236">MRITVLWGLLVLLCQDTLVSSHILGRPSSASDLAQLKSLLERFEETVSDAGQEDFEANYDISDQEPEHSQVSREWSLDQEREQDPLISDRSQWAAESHSRPASQRSRLQDLLLTAKKRASSCFGARMDRIGNASGLGCNNGRGKAAAINKSNVLHG</sequence>
<evidence type="ECO:0000256" key="5">
    <source>
        <dbReference type="ARBA" id="ARBA00022729"/>
    </source>
</evidence>
<dbReference type="STRING" id="94237.ENSMMOP00000025819"/>
<keyword evidence="4" id="KW-0372">Hormone</keyword>
<proteinExistence type="inferred from homology"/>
<organism evidence="11 12">
    <name type="scientific">Mola mola</name>
    <name type="common">Ocean sunfish</name>
    <name type="synonym">Tetraodon mola</name>
    <dbReference type="NCBI Taxonomy" id="94237"/>
    <lineage>
        <taxon>Eukaryota</taxon>
        <taxon>Metazoa</taxon>
        <taxon>Chordata</taxon>
        <taxon>Craniata</taxon>
        <taxon>Vertebrata</taxon>
        <taxon>Euteleostomi</taxon>
        <taxon>Actinopterygii</taxon>
        <taxon>Neopterygii</taxon>
        <taxon>Teleostei</taxon>
        <taxon>Neoteleostei</taxon>
        <taxon>Acanthomorphata</taxon>
        <taxon>Eupercaria</taxon>
        <taxon>Tetraodontiformes</taxon>
        <taxon>Molidae</taxon>
        <taxon>Mola</taxon>
    </lineage>
</organism>
<keyword evidence="3" id="KW-0964">Secreted</keyword>
<name>A0A3Q3XHP3_MOLML</name>
<dbReference type="AlphaFoldDB" id="A0A3Q3XHP3"/>
<feature type="compositionally biased region" description="Basic and acidic residues" evidence="9">
    <location>
        <begin position="65"/>
        <end position="84"/>
    </location>
</feature>
<keyword evidence="7" id="KW-1015">Disulfide bond</keyword>
<feature type="signal peptide" evidence="10">
    <location>
        <begin position="1"/>
        <end position="21"/>
    </location>
</feature>
<dbReference type="GO" id="GO:0006182">
    <property type="term" value="P:cGMP biosynthetic process"/>
    <property type="evidence" value="ECO:0007669"/>
    <property type="project" value="TreeGrafter"/>
</dbReference>
<dbReference type="InterPro" id="IPR050787">
    <property type="entry name" value="Natriuretic_peptide"/>
</dbReference>
<dbReference type="Proteomes" id="UP000261620">
    <property type="component" value="Unplaced"/>
</dbReference>
<evidence type="ECO:0000256" key="4">
    <source>
        <dbReference type="ARBA" id="ARBA00022702"/>
    </source>
</evidence>
<comment type="similarity">
    <text evidence="2 8">Belongs to the natriuretic peptide family.</text>
</comment>
<dbReference type="GO" id="GO:0051427">
    <property type="term" value="F:hormone receptor binding"/>
    <property type="evidence" value="ECO:0007669"/>
    <property type="project" value="TreeGrafter"/>
</dbReference>
<reference evidence="11" key="2">
    <citation type="submission" date="2025-09" db="UniProtKB">
        <authorList>
            <consortium name="Ensembl"/>
        </authorList>
    </citation>
    <scope>IDENTIFICATION</scope>
</reference>
<dbReference type="PROSITE" id="PS00263">
    <property type="entry name" value="NATRIURETIC_PEPTIDE"/>
    <property type="match status" value="1"/>
</dbReference>
<evidence type="ECO:0000256" key="10">
    <source>
        <dbReference type="SAM" id="SignalP"/>
    </source>
</evidence>
<keyword evidence="12" id="KW-1185">Reference proteome</keyword>
<dbReference type="PANTHER" id="PTHR14066:SF10">
    <property type="entry name" value="NATRIURETIC PEPTIDES B"/>
    <property type="match status" value="1"/>
</dbReference>
<dbReference type="GO" id="GO:0003085">
    <property type="term" value="P:negative regulation of systemic arterial blood pressure"/>
    <property type="evidence" value="ECO:0007669"/>
    <property type="project" value="TreeGrafter"/>
</dbReference>
<evidence type="ECO:0000256" key="2">
    <source>
        <dbReference type="ARBA" id="ARBA00009041"/>
    </source>
</evidence>
<dbReference type="InterPro" id="IPR002407">
    <property type="entry name" value="Natriuretic_peptide_atrial"/>
</dbReference>
<reference evidence="11" key="1">
    <citation type="submission" date="2025-08" db="UniProtKB">
        <authorList>
            <consortium name="Ensembl"/>
        </authorList>
    </citation>
    <scope>IDENTIFICATION</scope>
</reference>
<dbReference type="InterPro" id="IPR030480">
    <property type="entry name" value="Natr_peptide_CS"/>
</dbReference>
<dbReference type="PRINTS" id="PR00711">
    <property type="entry name" value="ANATPEPTIDE"/>
</dbReference>
<evidence type="ECO:0000256" key="6">
    <source>
        <dbReference type="ARBA" id="ARBA00022858"/>
    </source>
</evidence>
<dbReference type="SMART" id="SM00183">
    <property type="entry name" value="NAT_PEP"/>
    <property type="match status" value="1"/>
</dbReference>
<dbReference type="GO" id="GO:0005179">
    <property type="term" value="F:hormone activity"/>
    <property type="evidence" value="ECO:0007669"/>
    <property type="project" value="UniProtKB-KW"/>
</dbReference>
<dbReference type="Pfam" id="PF00212">
    <property type="entry name" value="ANP"/>
    <property type="match status" value="1"/>
</dbReference>
<dbReference type="GO" id="GO:0019934">
    <property type="term" value="P:cGMP-mediated signaling"/>
    <property type="evidence" value="ECO:0007669"/>
    <property type="project" value="TreeGrafter"/>
</dbReference>
<accession>A0A3Q3XHP3</accession>
<evidence type="ECO:0000313" key="12">
    <source>
        <dbReference type="Proteomes" id="UP000261620"/>
    </source>
</evidence>
<comment type="subcellular location">
    <subcellularLocation>
        <location evidence="1 8">Secreted</location>
    </subcellularLocation>
</comment>
<dbReference type="GO" id="GO:0005737">
    <property type="term" value="C:cytoplasm"/>
    <property type="evidence" value="ECO:0007669"/>
    <property type="project" value="TreeGrafter"/>
</dbReference>
<evidence type="ECO:0000256" key="7">
    <source>
        <dbReference type="ARBA" id="ARBA00023157"/>
    </source>
</evidence>
<keyword evidence="5 10" id="KW-0732">Signal</keyword>
<dbReference type="InterPro" id="IPR000663">
    <property type="entry name" value="Natr_peptide"/>
</dbReference>
<dbReference type="GO" id="GO:0097746">
    <property type="term" value="P:blood vessel diameter maintenance"/>
    <property type="evidence" value="ECO:0007669"/>
    <property type="project" value="UniProtKB-KW"/>
</dbReference>
<evidence type="ECO:0000256" key="1">
    <source>
        <dbReference type="ARBA" id="ARBA00004613"/>
    </source>
</evidence>
<dbReference type="Ensembl" id="ENSMMOT00000026258.1">
    <property type="protein sequence ID" value="ENSMMOP00000025819.1"/>
    <property type="gene ID" value="ENSMMOG00000019578.1"/>
</dbReference>
<dbReference type="GO" id="GO:0007168">
    <property type="term" value="P:receptor guanylyl cyclase signaling pathway"/>
    <property type="evidence" value="ECO:0007669"/>
    <property type="project" value="TreeGrafter"/>
</dbReference>
<keyword evidence="6 8" id="KW-0838">Vasoactive</keyword>
<feature type="chain" id="PRO_5018737245" evidence="10">
    <location>
        <begin position="22"/>
        <end position="156"/>
    </location>
</feature>